<keyword evidence="7" id="KW-0029">Amino-acid transport</keyword>
<evidence type="ECO:0000256" key="1">
    <source>
        <dbReference type="ARBA" id="ARBA00004429"/>
    </source>
</evidence>
<keyword evidence="5" id="KW-0997">Cell inner membrane</keyword>
<feature type="transmembrane region" description="Helical" evidence="10">
    <location>
        <begin position="85"/>
        <end position="108"/>
    </location>
</feature>
<feature type="transmembrane region" description="Helical" evidence="10">
    <location>
        <begin position="185"/>
        <end position="206"/>
    </location>
</feature>
<evidence type="ECO:0000256" key="7">
    <source>
        <dbReference type="ARBA" id="ARBA00022970"/>
    </source>
</evidence>
<feature type="transmembrane region" description="Helical" evidence="10">
    <location>
        <begin position="322"/>
        <end position="340"/>
    </location>
</feature>
<keyword evidence="13" id="KW-1185">Reference proteome</keyword>
<evidence type="ECO:0000256" key="2">
    <source>
        <dbReference type="ARBA" id="ARBA00008583"/>
    </source>
</evidence>
<keyword evidence="6 10" id="KW-0812">Transmembrane</keyword>
<organism evidence="12 13">
    <name type="scientific">Corynebacterium hindlerae</name>
    <dbReference type="NCBI Taxonomy" id="699041"/>
    <lineage>
        <taxon>Bacteria</taxon>
        <taxon>Bacillati</taxon>
        <taxon>Actinomycetota</taxon>
        <taxon>Actinomycetes</taxon>
        <taxon>Mycobacteriales</taxon>
        <taxon>Corynebacteriaceae</taxon>
        <taxon>Corynebacterium</taxon>
    </lineage>
</organism>
<dbReference type="FunFam" id="1.20.1740.10:FF:000001">
    <property type="entry name" value="Amino acid permease"/>
    <property type="match status" value="1"/>
</dbReference>
<evidence type="ECO:0000313" key="13">
    <source>
        <dbReference type="Proteomes" id="UP000515570"/>
    </source>
</evidence>
<feature type="transmembrane region" description="Helical" evidence="10">
    <location>
        <begin position="114"/>
        <end position="135"/>
    </location>
</feature>
<evidence type="ECO:0000256" key="9">
    <source>
        <dbReference type="ARBA" id="ARBA00023136"/>
    </source>
</evidence>
<keyword evidence="8 10" id="KW-1133">Transmembrane helix</keyword>
<feature type="transmembrane region" description="Helical" evidence="10">
    <location>
        <begin position="346"/>
        <end position="366"/>
    </location>
</feature>
<feature type="transmembrane region" description="Helical" evidence="10">
    <location>
        <begin position="147"/>
        <end position="165"/>
    </location>
</feature>
<reference evidence="12 13" key="1">
    <citation type="submission" date="2020-07" db="EMBL/GenBank/DDBJ databases">
        <title>non toxigenic Corynebacterium sp. nov from a clinical source.</title>
        <authorList>
            <person name="Bernier A.-M."/>
            <person name="Bernard K."/>
        </authorList>
    </citation>
    <scope>NUCLEOTIDE SEQUENCE [LARGE SCALE GENOMIC DNA]</scope>
    <source>
        <strain evidence="13">NML 93-0612</strain>
    </source>
</reference>
<evidence type="ECO:0000256" key="6">
    <source>
        <dbReference type="ARBA" id="ARBA00022692"/>
    </source>
</evidence>
<dbReference type="InterPro" id="IPR004840">
    <property type="entry name" value="Amino_acid_permease_CS"/>
</dbReference>
<protein>
    <submittedName>
        <fullName evidence="12">Amino acid permease</fullName>
    </submittedName>
</protein>
<accession>A0A7G5FIK5</accession>
<dbReference type="EMBL" id="CP059833">
    <property type="protein sequence ID" value="QMV86446.1"/>
    <property type="molecule type" value="Genomic_DNA"/>
</dbReference>
<sequence>MKSRHLQMISFGSAIGTGLFLGSGASIQQAGPSVVLAFAIGGFIIYLIMRMLGEMAVEHPVSGSFSAYARHYIGPRAGFITGWNWWFTTIVVGMLELTAAGTIMDFWFPELPHWVTALVTLLVVTAINLVHVGAFAEAEFWLSFIKVAALILMIVVGAAIVLGLTPEPALGMKNITENGGIFPNGAVGVLFSLVAVIFAFGGIESIGTAAGETQDPAKTLPNAINSVIWRILIFYIGGMSIIVLLAPWNQLDTATSPFVRALTTIGISGAATGLNLIVLVAALSVFNTMTFSGTRMLRDLSLGGQAPPFFSATTKKGVPLRALLFNAGLMGTAVLLNYLFEGKLLMVFIAIIVGAELISWSAIAIAHWKFRKEYAIKGKSSAYRAPLFPIANMLCLAFFAMIVVLMAFLPDYRMGVVALPLWILLLGVIWAGKQAHEKRQTTN</sequence>
<dbReference type="Gene3D" id="1.20.1740.10">
    <property type="entry name" value="Amino acid/polyamine transporter I"/>
    <property type="match status" value="1"/>
</dbReference>
<keyword evidence="3" id="KW-0813">Transport</keyword>
<evidence type="ECO:0000313" key="12">
    <source>
        <dbReference type="EMBL" id="QMV86446.1"/>
    </source>
</evidence>
<dbReference type="AlphaFoldDB" id="A0A7G5FIK5"/>
<feature type="transmembrane region" description="Helical" evidence="10">
    <location>
        <begin position="387"/>
        <end position="408"/>
    </location>
</feature>
<evidence type="ECO:0000256" key="8">
    <source>
        <dbReference type="ARBA" id="ARBA00022989"/>
    </source>
</evidence>
<name>A0A7G5FIK5_9CORY</name>
<dbReference type="PROSITE" id="PS00218">
    <property type="entry name" value="AMINO_ACID_PERMEASE_1"/>
    <property type="match status" value="1"/>
</dbReference>
<proteinExistence type="inferred from homology"/>
<dbReference type="Proteomes" id="UP000515570">
    <property type="component" value="Chromosome"/>
</dbReference>
<dbReference type="PIRSF" id="PIRSF006060">
    <property type="entry name" value="AA_transporter"/>
    <property type="match status" value="1"/>
</dbReference>
<evidence type="ECO:0000256" key="4">
    <source>
        <dbReference type="ARBA" id="ARBA00022475"/>
    </source>
</evidence>
<dbReference type="GO" id="GO:0006865">
    <property type="term" value="P:amino acid transport"/>
    <property type="evidence" value="ECO:0007669"/>
    <property type="project" value="UniProtKB-KW"/>
</dbReference>
<comment type="similarity">
    <text evidence="2">Belongs to the amino acid-polyamine-organocation (APC) superfamily. Amino acid transporter (AAT) (TC 2.A.3.1) family.</text>
</comment>
<feature type="transmembrane region" description="Helical" evidence="10">
    <location>
        <begin position="258"/>
        <end position="286"/>
    </location>
</feature>
<feature type="domain" description="Amino acid permease/ SLC12A" evidence="11">
    <location>
        <begin position="5"/>
        <end position="440"/>
    </location>
</feature>
<feature type="transmembrane region" description="Helical" evidence="10">
    <location>
        <begin position="227"/>
        <end position="246"/>
    </location>
</feature>
<dbReference type="GO" id="GO:0005886">
    <property type="term" value="C:plasma membrane"/>
    <property type="evidence" value="ECO:0007669"/>
    <property type="project" value="UniProtKB-SubCell"/>
</dbReference>
<evidence type="ECO:0000259" key="11">
    <source>
        <dbReference type="Pfam" id="PF00324"/>
    </source>
</evidence>
<evidence type="ECO:0000256" key="5">
    <source>
        <dbReference type="ARBA" id="ARBA00022519"/>
    </source>
</evidence>
<dbReference type="Pfam" id="PF00324">
    <property type="entry name" value="AA_permease"/>
    <property type="match status" value="1"/>
</dbReference>
<gene>
    <name evidence="12" type="ORF">HW450_04015</name>
</gene>
<dbReference type="InterPro" id="IPR004841">
    <property type="entry name" value="AA-permease/SLC12A_dom"/>
</dbReference>
<keyword evidence="9 10" id="KW-0472">Membrane</keyword>
<comment type="subcellular location">
    <subcellularLocation>
        <location evidence="1">Cell inner membrane</location>
        <topology evidence="1">Multi-pass membrane protein</topology>
    </subcellularLocation>
</comment>
<evidence type="ECO:0000256" key="10">
    <source>
        <dbReference type="SAM" id="Phobius"/>
    </source>
</evidence>
<keyword evidence="4" id="KW-1003">Cell membrane</keyword>
<dbReference type="GO" id="GO:0055085">
    <property type="term" value="P:transmembrane transport"/>
    <property type="evidence" value="ECO:0007669"/>
    <property type="project" value="InterPro"/>
</dbReference>
<feature type="transmembrane region" description="Helical" evidence="10">
    <location>
        <begin position="34"/>
        <end position="52"/>
    </location>
</feature>
<dbReference type="PANTHER" id="PTHR43495:SF4">
    <property type="entry name" value="AROMATIC AMINO ACID TRANSPORT PROTEIN AROP"/>
    <property type="match status" value="1"/>
</dbReference>
<feature type="transmembrane region" description="Helical" evidence="10">
    <location>
        <begin position="414"/>
        <end position="432"/>
    </location>
</feature>
<evidence type="ECO:0000256" key="3">
    <source>
        <dbReference type="ARBA" id="ARBA00022448"/>
    </source>
</evidence>
<dbReference type="PANTHER" id="PTHR43495">
    <property type="entry name" value="GABA PERMEASE"/>
    <property type="match status" value="1"/>
</dbReference>